<keyword evidence="1" id="KW-0472">Membrane</keyword>
<accession>D5GC78</accession>
<proteinExistence type="predicted"/>
<dbReference type="HOGENOM" id="CLU_3070382_0_0_1"/>
<dbReference type="KEGG" id="tml:GSTUM_00000630001"/>
<protein>
    <submittedName>
        <fullName evidence="2">(Perigord truffle) hypothetical protein</fullName>
    </submittedName>
</protein>
<dbReference type="EMBL" id="FN430105">
    <property type="protein sequence ID" value="CAZ82121.1"/>
    <property type="molecule type" value="Genomic_DNA"/>
</dbReference>
<reference evidence="2 3" key="1">
    <citation type="journal article" date="2010" name="Nature">
        <title>Perigord black truffle genome uncovers evolutionary origins and mechanisms of symbiosis.</title>
        <authorList>
            <person name="Martin F."/>
            <person name="Kohler A."/>
            <person name="Murat C."/>
            <person name="Balestrini R."/>
            <person name="Coutinho P.M."/>
            <person name="Jaillon O."/>
            <person name="Montanini B."/>
            <person name="Morin E."/>
            <person name="Noel B."/>
            <person name="Percudani R."/>
            <person name="Porcel B."/>
            <person name="Rubini A."/>
            <person name="Amicucci A."/>
            <person name="Amselem J."/>
            <person name="Anthouard V."/>
            <person name="Arcioni S."/>
            <person name="Artiguenave F."/>
            <person name="Aury J.M."/>
            <person name="Ballario P."/>
            <person name="Bolchi A."/>
            <person name="Brenna A."/>
            <person name="Brun A."/>
            <person name="Buee M."/>
            <person name="Cantarel B."/>
            <person name="Chevalier G."/>
            <person name="Couloux A."/>
            <person name="Da Silva C."/>
            <person name="Denoeud F."/>
            <person name="Duplessis S."/>
            <person name="Ghignone S."/>
            <person name="Hilselberger B."/>
            <person name="Iotti M."/>
            <person name="Marcais B."/>
            <person name="Mello A."/>
            <person name="Miranda M."/>
            <person name="Pacioni G."/>
            <person name="Quesneville H."/>
            <person name="Riccioni C."/>
            <person name="Ruotolo R."/>
            <person name="Splivallo R."/>
            <person name="Stocchi V."/>
            <person name="Tisserant E."/>
            <person name="Viscomi A.R."/>
            <person name="Zambonelli A."/>
            <person name="Zampieri E."/>
            <person name="Henrissat B."/>
            <person name="Lebrun M.H."/>
            <person name="Paolocci F."/>
            <person name="Bonfante P."/>
            <person name="Ottonello S."/>
            <person name="Wincker P."/>
        </authorList>
    </citation>
    <scope>NUCLEOTIDE SEQUENCE [LARGE SCALE GENOMIC DNA]</scope>
    <source>
        <strain evidence="2 3">Mel28</strain>
    </source>
</reference>
<dbReference type="GeneID" id="9184810"/>
<dbReference type="AlphaFoldDB" id="D5GC78"/>
<organism evidence="2 3">
    <name type="scientific">Tuber melanosporum (strain Mel28)</name>
    <name type="common">Perigord black truffle</name>
    <dbReference type="NCBI Taxonomy" id="656061"/>
    <lineage>
        <taxon>Eukaryota</taxon>
        <taxon>Fungi</taxon>
        <taxon>Dikarya</taxon>
        <taxon>Ascomycota</taxon>
        <taxon>Pezizomycotina</taxon>
        <taxon>Pezizomycetes</taxon>
        <taxon>Pezizales</taxon>
        <taxon>Tuberaceae</taxon>
        <taxon>Tuber</taxon>
    </lineage>
</organism>
<keyword evidence="1" id="KW-0812">Transmembrane</keyword>
<evidence type="ECO:0000313" key="3">
    <source>
        <dbReference type="Proteomes" id="UP000006911"/>
    </source>
</evidence>
<dbReference type="Proteomes" id="UP000006911">
    <property type="component" value="Unassembled WGS sequence"/>
</dbReference>
<evidence type="ECO:0000313" key="2">
    <source>
        <dbReference type="EMBL" id="CAZ82121.1"/>
    </source>
</evidence>
<evidence type="ECO:0000256" key="1">
    <source>
        <dbReference type="SAM" id="Phobius"/>
    </source>
</evidence>
<sequence>MKISWPNYSSSYGIAGITIATGGLIIGWAFPAAIVDLVSQIDSHGNGLMAELD</sequence>
<dbReference type="RefSeq" id="XP_002837930.1">
    <property type="nucleotide sequence ID" value="XM_002837884.1"/>
</dbReference>
<dbReference type="InParanoid" id="D5GC78"/>
<gene>
    <name evidence="2" type="ORF">GSTUM_00000630001</name>
</gene>
<name>D5GC78_TUBMM</name>
<keyword evidence="3" id="KW-1185">Reference proteome</keyword>
<keyword evidence="1" id="KW-1133">Transmembrane helix</keyword>
<feature type="transmembrane region" description="Helical" evidence="1">
    <location>
        <begin position="12"/>
        <end position="34"/>
    </location>
</feature>